<feature type="compositionally biased region" description="Basic and acidic residues" evidence="1">
    <location>
        <begin position="486"/>
        <end position="517"/>
    </location>
</feature>
<dbReference type="AlphaFoldDB" id="A0A8H6I8I6"/>
<comment type="caution">
    <text evidence="2">The sequence shown here is derived from an EMBL/GenBank/DDBJ whole genome shotgun (WGS) entry which is preliminary data.</text>
</comment>
<dbReference type="Proteomes" id="UP000521943">
    <property type="component" value="Unassembled WGS sequence"/>
</dbReference>
<dbReference type="EMBL" id="JACGCI010000015">
    <property type="protein sequence ID" value="KAF6759473.1"/>
    <property type="molecule type" value="Genomic_DNA"/>
</dbReference>
<feature type="region of interest" description="Disordered" evidence="1">
    <location>
        <begin position="472"/>
        <end position="534"/>
    </location>
</feature>
<organism evidence="2 3">
    <name type="scientific">Ephemerocybe angulata</name>
    <dbReference type="NCBI Taxonomy" id="980116"/>
    <lineage>
        <taxon>Eukaryota</taxon>
        <taxon>Fungi</taxon>
        <taxon>Dikarya</taxon>
        <taxon>Basidiomycota</taxon>
        <taxon>Agaricomycotina</taxon>
        <taxon>Agaricomycetes</taxon>
        <taxon>Agaricomycetidae</taxon>
        <taxon>Agaricales</taxon>
        <taxon>Agaricineae</taxon>
        <taxon>Psathyrellaceae</taxon>
        <taxon>Ephemerocybe</taxon>
    </lineage>
</organism>
<proteinExistence type="predicted"/>
<reference evidence="2 3" key="1">
    <citation type="submission" date="2020-07" db="EMBL/GenBank/DDBJ databases">
        <title>Comparative genomics of pyrophilous fungi reveals a link between fire events and developmental genes.</title>
        <authorList>
            <consortium name="DOE Joint Genome Institute"/>
            <person name="Steindorff A.S."/>
            <person name="Carver A."/>
            <person name="Calhoun S."/>
            <person name="Stillman K."/>
            <person name="Liu H."/>
            <person name="Lipzen A."/>
            <person name="Pangilinan J."/>
            <person name="Labutti K."/>
            <person name="Bruns T.D."/>
            <person name="Grigoriev I.V."/>
        </authorList>
    </citation>
    <scope>NUCLEOTIDE SEQUENCE [LARGE SCALE GENOMIC DNA]</scope>
    <source>
        <strain evidence="2 3">CBS 144469</strain>
    </source>
</reference>
<accession>A0A8H6I8I6</accession>
<name>A0A8H6I8I6_9AGAR</name>
<feature type="compositionally biased region" description="Basic residues" evidence="1">
    <location>
        <begin position="394"/>
        <end position="412"/>
    </location>
</feature>
<gene>
    <name evidence="2" type="ORF">DFP72DRAFT_844203</name>
</gene>
<evidence type="ECO:0000313" key="2">
    <source>
        <dbReference type="EMBL" id="KAF6759473.1"/>
    </source>
</evidence>
<evidence type="ECO:0000256" key="1">
    <source>
        <dbReference type="SAM" id="MobiDB-lite"/>
    </source>
</evidence>
<sequence>MTQHSGQGQLPHLPRYTGLGTIFGARSDVLGARHCPVGVPIGTGDGSFGGGASYLSCCRDLRQGSRSWTPGEVQVASNLTKSIIEARTSDGVRSLSRTREGGLFKPGYLGWTYRERARPIKASTTAGFGTPSQGTPAWYYNGAGLDTGFPLTPEGRRNWALQSIIVAHWNSDKFMGFSQGHGASDSSCIPEQSGLRRERAKRDEGASVAAATATRAAACRGMTAGTATAPIGTAARAAGGVVGREVAPRLVGVGRSVQARDEVVVVVGLGRGSRDNRGRGSGVGVGIQVEESGDGLEGSVVRAWASKPRPGQAKPKITKPGQAQAHIWCGLSLGLGLASKYARPKPTMSREIDKIIYILIIAHRLECTNDNRRLTVQFPCMAIKINSYVKAQAKPKPKVKAKPRPAKARPKPRASGQAQAQTTLLEGAEAGWVIASPAAGAVPVVAFELGDTTNFEGLDAEGLEMDAEGTHASLRRGEGPDADTPDDLRAAALRDADGGGGDGVRDPLDDAVGERRPSSRNRNGSSSREKGRAA</sequence>
<evidence type="ECO:0000313" key="3">
    <source>
        <dbReference type="Proteomes" id="UP000521943"/>
    </source>
</evidence>
<keyword evidence="3" id="KW-1185">Reference proteome</keyword>
<protein>
    <submittedName>
        <fullName evidence="2">Uncharacterized protein</fullName>
    </submittedName>
</protein>
<feature type="region of interest" description="Disordered" evidence="1">
    <location>
        <begin position="394"/>
        <end position="420"/>
    </location>
</feature>